<proteinExistence type="predicted"/>
<reference evidence="4" key="1">
    <citation type="submission" date="2022-09" db="EMBL/GenBank/DDBJ databases">
        <title>Aureispira anguillicida sp. nov., isolated from Leptocephalus of Japanese eel Anguilla japonica.</title>
        <authorList>
            <person name="Yuasa K."/>
            <person name="Mekata T."/>
            <person name="Ikunari K."/>
        </authorList>
    </citation>
    <scope>NUCLEOTIDE SEQUENCE</scope>
    <source>
        <strain evidence="4">EL160426</strain>
    </source>
</reference>
<dbReference type="Pfam" id="PF23598">
    <property type="entry name" value="LRR_14"/>
    <property type="match status" value="1"/>
</dbReference>
<keyword evidence="1" id="KW-0433">Leucine-rich repeat</keyword>
<dbReference type="PANTHER" id="PTHR48051:SF1">
    <property type="entry name" value="RAS SUPPRESSOR PROTEIN 1"/>
    <property type="match status" value="1"/>
</dbReference>
<dbReference type="SMART" id="SM00369">
    <property type="entry name" value="LRR_TYP"/>
    <property type="match status" value="6"/>
</dbReference>
<dbReference type="EMBL" id="AP026867">
    <property type="protein sequence ID" value="BDS14231.1"/>
    <property type="molecule type" value="Genomic_DNA"/>
</dbReference>
<dbReference type="InterPro" id="IPR001611">
    <property type="entry name" value="Leu-rich_rpt"/>
</dbReference>
<dbReference type="SMART" id="SM00364">
    <property type="entry name" value="LRR_BAC"/>
    <property type="match status" value="6"/>
</dbReference>
<keyword evidence="5" id="KW-1185">Reference proteome</keyword>
<dbReference type="PROSITE" id="PS51450">
    <property type="entry name" value="LRR"/>
    <property type="match status" value="1"/>
</dbReference>
<dbReference type="InterPro" id="IPR032675">
    <property type="entry name" value="LRR_dom_sf"/>
</dbReference>
<dbReference type="InterPro" id="IPR003591">
    <property type="entry name" value="Leu-rich_rpt_typical-subtyp"/>
</dbReference>
<keyword evidence="2" id="KW-0677">Repeat</keyword>
<evidence type="ECO:0000256" key="1">
    <source>
        <dbReference type="ARBA" id="ARBA00022614"/>
    </source>
</evidence>
<evidence type="ECO:0000313" key="5">
    <source>
        <dbReference type="Proteomes" id="UP001060919"/>
    </source>
</evidence>
<gene>
    <name evidence="4" type="ORF">AsAng_0050100</name>
</gene>
<dbReference type="KEGG" id="aup:AsAng_0050100"/>
<evidence type="ECO:0000256" key="2">
    <source>
        <dbReference type="ARBA" id="ARBA00022737"/>
    </source>
</evidence>
<dbReference type="AlphaFoldDB" id="A0A916DWP4"/>
<feature type="domain" description="Disease resistance R13L4/SHOC-2-like LRR" evidence="3">
    <location>
        <begin position="172"/>
        <end position="276"/>
    </location>
</feature>
<protein>
    <submittedName>
        <fullName evidence="4">Leucine-rich repeat domain-containing protein</fullName>
    </submittedName>
</protein>
<evidence type="ECO:0000259" key="3">
    <source>
        <dbReference type="Pfam" id="PF23598"/>
    </source>
</evidence>
<dbReference type="Gene3D" id="3.80.10.10">
    <property type="entry name" value="Ribonuclease Inhibitor"/>
    <property type="match status" value="3"/>
</dbReference>
<dbReference type="SMART" id="SM00365">
    <property type="entry name" value="LRR_SD22"/>
    <property type="match status" value="3"/>
</dbReference>
<dbReference type="GO" id="GO:0005737">
    <property type="term" value="C:cytoplasm"/>
    <property type="evidence" value="ECO:0007669"/>
    <property type="project" value="TreeGrafter"/>
</dbReference>
<dbReference type="InterPro" id="IPR055414">
    <property type="entry name" value="LRR_R13L4/SHOC2-like"/>
</dbReference>
<dbReference type="RefSeq" id="WP_264789453.1">
    <property type="nucleotide sequence ID" value="NZ_AP026867.1"/>
</dbReference>
<dbReference type="SUPFAM" id="SSF52058">
    <property type="entry name" value="L domain-like"/>
    <property type="match status" value="1"/>
</dbReference>
<dbReference type="Proteomes" id="UP001060919">
    <property type="component" value="Chromosome"/>
</dbReference>
<name>A0A916DWP4_9BACT</name>
<accession>A0A916DWP4</accession>
<dbReference type="PANTHER" id="PTHR48051">
    <property type="match status" value="1"/>
</dbReference>
<dbReference type="InterPro" id="IPR050216">
    <property type="entry name" value="LRR_domain-containing"/>
</dbReference>
<sequence>MKQEYENICQLLTMDKENAKLGLEMLKGQSKELKAAILERFKPLLDAFGKSTIRSIPTILEKVAKDKLSLKERAGVWGFSPLCEKIDKIDIYGTKWKTLPATIGKLKNLESLELVDNELETLPETIKDLAALEKLNISFGPLKKIPNVLDGLTNLKVCRLAGTGNNLKNVPDSIGKLKQLEKLLLFQNSLEELPATIGDLDQLKELSVWSNKIKKLPSSIGQLKQLKSLDISANKLTELPETIANLSELEYLTIINNPLPKTPEFIGELSNLRQLKISLPFDGVNKLKQLKKLMITDKHLVSLPLALGGLESLELLDLKSEALTTIPSAILEKLPNLKLISVHYRAKISYQEIEELSKQFPSIVFHKLQFYSNGEILSNYSVSRW</sequence>
<organism evidence="4 5">
    <name type="scientific">Aureispira anguillae</name>
    <dbReference type="NCBI Taxonomy" id="2864201"/>
    <lineage>
        <taxon>Bacteria</taxon>
        <taxon>Pseudomonadati</taxon>
        <taxon>Bacteroidota</taxon>
        <taxon>Saprospiria</taxon>
        <taxon>Saprospirales</taxon>
        <taxon>Saprospiraceae</taxon>
        <taxon>Aureispira</taxon>
    </lineage>
</organism>
<evidence type="ECO:0000313" key="4">
    <source>
        <dbReference type="EMBL" id="BDS14231.1"/>
    </source>
</evidence>